<dbReference type="STRING" id="74557.A0A1V9ZQP8"/>
<gene>
    <name evidence="2" type="ORF">THRCLA_06037</name>
</gene>
<evidence type="ECO:0000313" key="2">
    <source>
        <dbReference type="EMBL" id="OQS00307.1"/>
    </source>
</evidence>
<dbReference type="InterPro" id="IPR026907">
    <property type="entry name" value="GCIP-like"/>
</dbReference>
<dbReference type="Proteomes" id="UP000243217">
    <property type="component" value="Unassembled WGS sequence"/>
</dbReference>
<sequence>MEQLTAGVGTCVAELKELEAKNNVEQVFESKFWQQNCDFTLARDVLLAAAGSINHQITKFSLVMAKEKTPSEAETLSICQAIYEPCQQLLAALKVAIFAGAGFALTKEMIQGGLRIVTNMHELIRLVGVKEFKRVPEFTGRIWDSCNLMQNLSKSNLIATKRIMLQTVAVLNDTIIELDGVLAEQSNKSEEDVHERNVEEEDDLSFDMDETMSPLELQQFKQVLALLKMVQAISKKGVIAVNATEAIDGQDGFLPWSSRLPILYDDINEVIVDMGADISPPFEAEIILEHIDHVERVGIACIQHLKSQPGLANKADLVNGEVAFTKKIQEVRATLRLDE</sequence>
<dbReference type="Gene3D" id="1.20.1410.10">
    <property type="entry name" value="I/LWEQ domain"/>
    <property type="match status" value="1"/>
</dbReference>
<comment type="caution">
    <text evidence="2">The sequence shown here is derived from an EMBL/GenBank/DDBJ whole genome shotgun (WGS) entry which is preliminary data.</text>
</comment>
<accession>A0A1V9ZQP8</accession>
<keyword evidence="3" id="KW-1185">Reference proteome</keyword>
<dbReference type="Gene3D" id="1.20.1420.10">
    <property type="entry name" value="Talin, central domain"/>
    <property type="match status" value="1"/>
</dbReference>
<reference evidence="2 3" key="1">
    <citation type="journal article" date="2014" name="Genome Biol. Evol.">
        <title>The secreted proteins of Achlya hypogyna and Thraustotheca clavata identify the ancestral oomycete secretome and reveal gene acquisitions by horizontal gene transfer.</title>
        <authorList>
            <person name="Misner I."/>
            <person name="Blouin N."/>
            <person name="Leonard G."/>
            <person name="Richards T.A."/>
            <person name="Lane C.E."/>
        </authorList>
    </citation>
    <scope>NUCLEOTIDE SEQUENCE [LARGE SCALE GENOMIC DNA]</scope>
    <source>
        <strain evidence="2 3">ATCC 34112</strain>
    </source>
</reference>
<evidence type="ECO:0000313" key="3">
    <source>
        <dbReference type="Proteomes" id="UP000243217"/>
    </source>
</evidence>
<name>A0A1V9ZQP8_9STRA</name>
<feature type="domain" description="Cyclin-D1-binding protein 1-like N-terminal" evidence="1">
    <location>
        <begin position="49"/>
        <end position="182"/>
    </location>
</feature>
<dbReference type="EMBL" id="JNBS01001718">
    <property type="protein sequence ID" value="OQS00307.1"/>
    <property type="molecule type" value="Genomic_DNA"/>
</dbReference>
<dbReference type="PANTHER" id="PTHR15492:SF1">
    <property type="entry name" value="CYCLIN-D1-BINDING PROTEIN 1"/>
    <property type="match status" value="1"/>
</dbReference>
<dbReference type="AlphaFoldDB" id="A0A1V9ZQP8"/>
<dbReference type="GO" id="GO:0005634">
    <property type="term" value="C:nucleus"/>
    <property type="evidence" value="ECO:0007669"/>
    <property type="project" value="TreeGrafter"/>
</dbReference>
<dbReference type="OrthoDB" id="514292at2759"/>
<proteinExistence type="predicted"/>
<dbReference type="PANTHER" id="PTHR15492">
    <property type="entry name" value="CYCLIN D1-BINDING PROTEIN 1"/>
    <property type="match status" value="1"/>
</dbReference>
<protein>
    <recommendedName>
        <fullName evidence="1">Cyclin-D1-binding protein 1-like N-terminal domain-containing protein</fullName>
    </recommendedName>
</protein>
<dbReference type="Pfam" id="PF13324">
    <property type="entry name" value="GCIP_N"/>
    <property type="match status" value="1"/>
</dbReference>
<organism evidence="2 3">
    <name type="scientific">Thraustotheca clavata</name>
    <dbReference type="NCBI Taxonomy" id="74557"/>
    <lineage>
        <taxon>Eukaryota</taxon>
        <taxon>Sar</taxon>
        <taxon>Stramenopiles</taxon>
        <taxon>Oomycota</taxon>
        <taxon>Saprolegniomycetes</taxon>
        <taxon>Saprolegniales</taxon>
        <taxon>Achlyaceae</taxon>
        <taxon>Thraustotheca</taxon>
    </lineage>
</organism>
<dbReference type="InterPro" id="IPR049317">
    <property type="entry name" value="GCIP-like_N"/>
</dbReference>
<evidence type="ECO:0000259" key="1">
    <source>
        <dbReference type="Pfam" id="PF13324"/>
    </source>
</evidence>